<evidence type="ECO:0000313" key="9">
    <source>
        <dbReference type="EMBL" id="KAK0444476.1"/>
    </source>
</evidence>
<dbReference type="SMART" id="SM00487">
    <property type="entry name" value="DEXDc"/>
    <property type="match status" value="1"/>
</dbReference>
<feature type="domain" description="Helicase ATP-binding" evidence="7">
    <location>
        <begin position="74"/>
        <end position="236"/>
    </location>
</feature>
<dbReference type="EC" id="5.6.2.4" evidence="5"/>
<dbReference type="Proteomes" id="UP001175226">
    <property type="component" value="Unassembled WGS sequence"/>
</dbReference>
<name>A0AA39JML6_9AGAR</name>
<sequence>MPPTTPPRPQRPNPSSAPPRTPGTPRRRKYPRQNRLQGIKTKLPKNLDVDAIKTRLRQRFKLSYDPDDWQAHLIRRILQGYDSIFCAGTGYGKSLIFEGLAALGGKGKLVMVKQATKKGLDAFAINEDTYKTAKLWARVRTTAQMVYLSPEMALSDSFMKLWKDSKFRARLTAIVVDEAHCIDEWGDDAFRPTYRKLGDALRGFTGSDIPFVACTATCQTTTFDMIWSSLGYGRRPFWGIDVGTDRHNLLYLTRLQQYPDNPVLDILNILPPDLGADTRPEDLPKTLLYLDSEAGCRSLVQSLRKCLPKHLRTCVHAFSSDLSEEAKQQCWDEFAEGHFRIVVATDAAGMGCSINDIKYCVVFDCPHSFAAVAQRWGRVGRDRVTEAVCILLVPPWALRPDNCMLAPILQRLEGKKKNPAELKDNVIRRAKLDPRLEAFINIDAKGIPDVSLIVEYLTDIVIRLLAPVYSSIFSA</sequence>
<dbReference type="EMBL" id="JAUEPT010000019">
    <property type="protein sequence ID" value="KAK0444476.1"/>
    <property type="molecule type" value="Genomic_DNA"/>
</dbReference>
<dbReference type="Gene3D" id="3.40.50.300">
    <property type="entry name" value="P-loop containing nucleotide triphosphate hydrolases"/>
    <property type="match status" value="2"/>
</dbReference>
<dbReference type="PANTHER" id="PTHR13710">
    <property type="entry name" value="DNA HELICASE RECQ FAMILY MEMBER"/>
    <property type="match status" value="1"/>
</dbReference>
<keyword evidence="3" id="KW-0067">ATP-binding</keyword>
<keyword evidence="2" id="KW-0547">Nucleotide-binding</keyword>
<evidence type="ECO:0000256" key="6">
    <source>
        <dbReference type="SAM" id="MobiDB-lite"/>
    </source>
</evidence>
<dbReference type="GO" id="GO:0009378">
    <property type="term" value="F:four-way junction helicase activity"/>
    <property type="evidence" value="ECO:0007669"/>
    <property type="project" value="TreeGrafter"/>
</dbReference>
<evidence type="ECO:0000256" key="4">
    <source>
        <dbReference type="ARBA" id="ARBA00034617"/>
    </source>
</evidence>
<dbReference type="Pfam" id="PF00270">
    <property type="entry name" value="DEAD"/>
    <property type="match status" value="1"/>
</dbReference>
<dbReference type="GO" id="GO:0005737">
    <property type="term" value="C:cytoplasm"/>
    <property type="evidence" value="ECO:0007669"/>
    <property type="project" value="TreeGrafter"/>
</dbReference>
<reference evidence="9" key="1">
    <citation type="submission" date="2023-06" db="EMBL/GenBank/DDBJ databases">
        <authorList>
            <consortium name="Lawrence Berkeley National Laboratory"/>
            <person name="Ahrendt S."/>
            <person name="Sahu N."/>
            <person name="Indic B."/>
            <person name="Wong-Bajracharya J."/>
            <person name="Merenyi Z."/>
            <person name="Ke H.-M."/>
            <person name="Monk M."/>
            <person name="Kocsube S."/>
            <person name="Drula E."/>
            <person name="Lipzen A."/>
            <person name="Balint B."/>
            <person name="Henrissat B."/>
            <person name="Andreopoulos B."/>
            <person name="Martin F.M."/>
            <person name="Harder C.B."/>
            <person name="Rigling D."/>
            <person name="Ford K.L."/>
            <person name="Foster G.D."/>
            <person name="Pangilinan J."/>
            <person name="Papanicolaou A."/>
            <person name="Barry K."/>
            <person name="LaButti K."/>
            <person name="Viragh M."/>
            <person name="Koriabine M."/>
            <person name="Yan M."/>
            <person name="Riley R."/>
            <person name="Champramary S."/>
            <person name="Plett K.L."/>
            <person name="Tsai I.J."/>
            <person name="Slot J."/>
            <person name="Sipos G."/>
            <person name="Plett J."/>
            <person name="Nagy L.G."/>
            <person name="Grigoriev I.V."/>
        </authorList>
    </citation>
    <scope>NUCLEOTIDE SEQUENCE</scope>
    <source>
        <strain evidence="9">FPL87.14</strain>
    </source>
</reference>
<dbReference type="InterPro" id="IPR001650">
    <property type="entry name" value="Helicase_C-like"/>
</dbReference>
<keyword evidence="9" id="KW-0378">Hydrolase</keyword>
<dbReference type="GO" id="GO:0016787">
    <property type="term" value="F:hydrolase activity"/>
    <property type="evidence" value="ECO:0007669"/>
    <property type="project" value="UniProtKB-KW"/>
</dbReference>
<dbReference type="PROSITE" id="PS51194">
    <property type="entry name" value="HELICASE_CTER"/>
    <property type="match status" value="1"/>
</dbReference>
<comment type="similarity">
    <text evidence="1">Belongs to the helicase family. RecQ subfamily.</text>
</comment>
<dbReference type="InterPro" id="IPR011545">
    <property type="entry name" value="DEAD/DEAH_box_helicase_dom"/>
</dbReference>
<evidence type="ECO:0000259" key="7">
    <source>
        <dbReference type="PROSITE" id="PS51192"/>
    </source>
</evidence>
<evidence type="ECO:0000256" key="5">
    <source>
        <dbReference type="ARBA" id="ARBA00034808"/>
    </source>
</evidence>
<evidence type="ECO:0000256" key="3">
    <source>
        <dbReference type="ARBA" id="ARBA00022840"/>
    </source>
</evidence>
<dbReference type="SUPFAM" id="SSF52540">
    <property type="entry name" value="P-loop containing nucleoside triphosphate hydrolases"/>
    <property type="match status" value="2"/>
</dbReference>
<dbReference type="GO" id="GO:0005694">
    <property type="term" value="C:chromosome"/>
    <property type="evidence" value="ECO:0007669"/>
    <property type="project" value="TreeGrafter"/>
</dbReference>
<dbReference type="AlphaFoldDB" id="A0AA39JML6"/>
<dbReference type="SMART" id="SM00490">
    <property type="entry name" value="HELICc"/>
    <property type="match status" value="1"/>
</dbReference>
<feature type="domain" description="Helicase C-terminal" evidence="8">
    <location>
        <begin position="262"/>
        <end position="427"/>
    </location>
</feature>
<evidence type="ECO:0000259" key="8">
    <source>
        <dbReference type="PROSITE" id="PS51194"/>
    </source>
</evidence>
<dbReference type="CDD" id="cd18785">
    <property type="entry name" value="SF2_C"/>
    <property type="match status" value="1"/>
</dbReference>
<comment type="catalytic activity">
    <reaction evidence="4">
        <text>Couples ATP hydrolysis with the unwinding of duplex DNA by translocating in the 3'-5' direction.</text>
        <dbReference type="EC" id="5.6.2.4"/>
    </reaction>
</comment>
<dbReference type="GO" id="GO:0003676">
    <property type="term" value="F:nucleic acid binding"/>
    <property type="evidence" value="ECO:0007669"/>
    <property type="project" value="InterPro"/>
</dbReference>
<organism evidence="9 10">
    <name type="scientific">Armillaria borealis</name>
    <dbReference type="NCBI Taxonomy" id="47425"/>
    <lineage>
        <taxon>Eukaryota</taxon>
        <taxon>Fungi</taxon>
        <taxon>Dikarya</taxon>
        <taxon>Basidiomycota</taxon>
        <taxon>Agaricomycotina</taxon>
        <taxon>Agaricomycetes</taxon>
        <taxon>Agaricomycetidae</taxon>
        <taxon>Agaricales</taxon>
        <taxon>Marasmiineae</taxon>
        <taxon>Physalacriaceae</taxon>
        <taxon>Armillaria</taxon>
    </lineage>
</organism>
<dbReference type="PANTHER" id="PTHR13710:SF120">
    <property type="entry name" value="BIFUNCTIONAL 3'-5' EXONUCLEASE_ATP-DEPENDENT HELICASE WRN"/>
    <property type="match status" value="1"/>
</dbReference>
<dbReference type="PROSITE" id="PS51192">
    <property type="entry name" value="HELICASE_ATP_BIND_1"/>
    <property type="match status" value="1"/>
</dbReference>
<dbReference type="InterPro" id="IPR014001">
    <property type="entry name" value="Helicase_ATP-bd"/>
</dbReference>
<keyword evidence="10" id="KW-1185">Reference proteome</keyword>
<dbReference type="GO" id="GO:0005634">
    <property type="term" value="C:nucleus"/>
    <property type="evidence" value="ECO:0007669"/>
    <property type="project" value="TreeGrafter"/>
</dbReference>
<accession>A0AA39JML6</accession>
<dbReference type="Pfam" id="PF00271">
    <property type="entry name" value="Helicase_C"/>
    <property type="match status" value="1"/>
</dbReference>
<proteinExistence type="inferred from homology"/>
<gene>
    <name evidence="9" type="ORF">EV421DRAFT_1903100</name>
</gene>
<evidence type="ECO:0000256" key="1">
    <source>
        <dbReference type="ARBA" id="ARBA00005446"/>
    </source>
</evidence>
<protein>
    <recommendedName>
        <fullName evidence="5">DNA 3'-5' helicase</fullName>
        <ecNumber evidence="5">5.6.2.4</ecNumber>
    </recommendedName>
</protein>
<feature type="compositionally biased region" description="Pro residues" evidence="6">
    <location>
        <begin position="1"/>
        <end position="22"/>
    </location>
</feature>
<evidence type="ECO:0000313" key="10">
    <source>
        <dbReference type="Proteomes" id="UP001175226"/>
    </source>
</evidence>
<comment type="caution">
    <text evidence="9">The sequence shown here is derived from an EMBL/GenBank/DDBJ whole genome shotgun (WGS) entry which is preliminary data.</text>
</comment>
<dbReference type="GO" id="GO:0043138">
    <property type="term" value="F:3'-5' DNA helicase activity"/>
    <property type="evidence" value="ECO:0007669"/>
    <property type="project" value="UniProtKB-EC"/>
</dbReference>
<dbReference type="GO" id="GO:0005524">
    <property type="term" value="F:ATP binding"/>
    <property type="evidence" value="ECO:0007669"/>
    <property type="project" value="UniProtKB-KW"/>
</dbReference>
<feature type="region of interest" description="Disordered" evidence="6">
    <location>
        <begin position="1"/>
        <end position="34"/>
    </location>
</feature>
<evidence type="ECO:0000256" key="2">
    <source>
        <dbReference type="ARBA" id="ARBA00022741"/>
    </source>
</evidence>
<dbReference type="GO" id="GO:0000724">
    <property type="term" value="P:double-strand break repair via homologous recombination"/>
    <property type="evidence" value="ECO:0007669"/>
    <property type="project" value="TreeGrafter"/>
</dbReference>
<dbReference type="InterPro" id="IPR027417">
    <property type="entry name" value="P-loop_NTPase"/>
</dbReference>